<evidence type="ECO:0000313" key="2">
    <source>
        <dbReference type="EMBL" id="WOO83321.1"/>
    </source>
</evidence>
<dbReference type="InterPro" id="IPR032710">
    <property type="entry name" value="NTF2-like_dom_sf"/>
</dbReference>
<evidence type="ECO:0008006" key="4">
    <source>
        <dbReference type="Google" id="ProtNLM"/>
    </source>
</evidence>
<keyword evidence="3" id="KW-1185">Reference proteome</keyword>
<dbReference type="GeneID" id="87810024"/>
<gene>
    <name evidence="2" type="ORF">LOC62_05G006849</name>
</gene>
<proteinExistence type="predicted"/>
<sequence>MLHATSPPGARNLYRPMLSTQKSSSSTDMLSSADLTAHFREYIRVLNTGGWASLRYYVAPRLLHNQRPFTLAGFAKLLRPGSTFTTDMIVADIGKRTLAARMEIEVPNGDGTINVFKEHVFYHFDTNWKIDEIWSVFNMPDDRRGGSRPSKVISREDDRAAF</sequence>
<organism evidence="2 3">
    <name type="scientific">Vanrija pseudolonga</name>
    <dbReference type="NCBI Taxonomy" id="143232"/>
    <lineage>
        <taxon>Eukaryota</taxon>
        <taxon>Fungi</taxon>
        <taxon>Dikarya</taxon>
        <taxon>Basidiomycota</taxon>
        <taxon>Agaricomycotina</taxon>
        <taxon>Tremellomycetes</taxon>
        <taxon>Trichosporonales</taxon>
        <taxon>Trichosporonaceae</taxon>
        <taxon>Vanrija</taxon>
    </lineage>
</organism>
<dbReference type="Gene3D" id="3.10.450.50">
    <property type="match status" value="1"/>
</dbReference>
<evidence type="ECO:0000256" key="1">
    <source>
        <dbReference type="SAM" id="MobiDB-lite"/>
    </source>
</evidence>
<accession>A0AAF1BJD8</accession>
<dbReference type="SUPFAM" id="SSF54427">
    <property type="entry name" value="NTF2-like"/>
    <property type="match status" value="1"/>
</dbReference>
<feature type="region of interest" description="Disordered" evidence="1">
    <location>
        <begin position="143"/>
        <end position="162"/>
    </location>
</feature>
<dbReference type="EMBL" id="CP086718">
    <property type="protein sequence ID" value="WOO83321.1"/>
    <property type="molecule type" value="Genomic_DNA"/>
</dbReference>
<dbReference type="AlphaFoldDB" id="A0AAF1BJD8"/>
<name>A0AAF1BJD8_9TREE</name>
<feature type="compositionally biased region" description="Basic and acidic residues" evidence="1">
    <location>
        <begin position="153"/>
        <end position="162"/>
    </location>
</feature>
<protein>
    <recommendedName>
        <fullName evidence="4">SnoaL-like domain-containing protein</fullName>
    </recommendedName>
</protein>
<dbReference type="RefSeq" id="XP_062629347.1">
    <property type="nucleotide sequence ID" value="XM_062773363.1"/>
</dbReference>
<dbReference type="Proteomes" id="UP000827549">
    <property type="component" value="Chromosome 5"/>
</dbReference>
<reference evidence="2" key="1">
    <citation type="submission" date="2023-10" db="EMBL/GenBank/DDBJ databases">
        <authorList>
            <person name="Noh H."/>
        </authorList>
    </citation>
    <scope>NUCLEOTIDE SEQUENCE</scope>
    <source>
        <strain evidence="2">DUCC4014</strain>
    </source>
</reference>
<feature type="region of interest" description="Disordered" evidence="1">
    <location>
        <begin position="1"/>
        <end position="26"/>
    </location>
</feature>
<evidence type="ECO:0000313" key="3">
    <source>
        <dbReference type="Proteomes" id="UP000827549"/>
    </source>
</evidence>